<keyword evidence="5" id="KW-1185">Reference proteome</keyword>
<dbReference type="Proteomes" id="UP000480681">
    <property type="component" value="Unassembled WGS sequence"/>
</dbReference>
<evidence type="ECO:0000256" key="2">
    <source>
        <dbReference type="SAM" id="Phobius"/>
    </source>
</evidence>
<evidence type="ECO:0000313" key="4">
    <source>
        <dbReference type="EMBL" id="NEX88676.1"/>
    </source>
</evidence>
<comment type="caution">
    <text evidence="3">The sequence shown here is derived from an EMBL/GenBank/DDBJ whole genome shotgun (WGS) entry which is preliminary data.</text>
</comment>
<dbReference type="EMBL" id="JAAIKZ010000010">
    <property type="protein sequence ID" value="NEX74098.1"/>
    <property type="molecule type" value="Genomic_DNA"/>
</dbReference>
<dbReference type="EMBL" id="JAAILA010000011">
    <property type="protein sequence ID" value="NEX88676.1"/>
    <property type="molecule type" value="Genomic_DNA"/>
</dbReference>
<dbReference type="AlphaFoldDB" id="A0AAW9Y899"/>
<dbReference type="GeneID" id="99769831"/>
<accession>A0AAW9Y899</accession>
<feature type="region of interest" description="Disordered" evidence="1">
    <location>
        <begin position="1"/>
        <end position="28"/>
    </location>
</feature>
<feature type="compositionally biased region" description="Basic and acidic residues" evidence="1">
    <location>
        <begin position="11"/>
        <end position="28"/>
    </location>
</feature>
<proteinExistence type="predicted"/>
<evidence type="ECO:0000313" key="6">
    <source>
        <dbReference type="Proteomes" id="UP000480681"/>
    </source>
</evidence>
<evidence type="ECO:0000256" key="1">
    <source>
        <dbReference type="SAM" id="MobiDB-lite"/>
    </source>
</evidence>
<protein>
    <submittedName>
        <fullName evidence="3">Uncharacterized protein</fullName>
    </submittedName>
</protein>
<keyword evidence="2" id="KW-0472">Membrane</keyword>
<keyword evidence="2" id="KW-1133">Transmembrane helix</keyword>
<dbReference type="RefSeq" id="WP_163136517.1">
    <property type="nucleotide sequence ID" value="NZ_CAWQSE010000169.1"/>
</dbReference>
<reference evidence="5 6" key="1">
    <citation type="submission" date="2020-02" db="EMBL/GenBank/DDBJ databases">
        <title>Genome sequencing of Aeromonas rivipollensis.</title>
        <authorList>
            <person name="Fono-Tamo Ubani E.K."/>
            <person name="Lekota K.E."/>
        </authorList>
    </citation>
    <scope>NUCLEOTIDE SEQUENCE [LARGE SCALE GENOMIC DNA]</scope>
    <source>
        <strain evidence="4 5">G78</strain>
        <strain evidence="3 6">G87</strain>
    </source>
</reference>
<organism evidence="3 6">
    <name type="scientific">Aeromonas rivipollensis</name>
    <dbReference type="NCBI Taxonomy" id="948519"/>
    <lineage>
        <taxon>Bacteria</taxon>
        <taxon>Pseudomonadati</taxon>
        <taxon>Pseudomonadota</taxon>
        <taxon>Gammaproteobacteria</taxon>
        <taxon>Aeromonadales</taxon>
        <taxon>Aeromonadaceae</taxon>
        <taxon>Aeromonas</taxon>
    </lineage>
</organism>
<evidence type="ECO:0000313" key="3">
    <source>
        <dbReference type="EMBL" id="NEX74098.1"/>
    </source>
</evidence>
<gene>
    <name evidence="3" type="ORF">G4911_04965</name>
    <name evidence="4" type="ORF">G4923_08165</name>
</gene>
<sequence length="110" mass="11613">MSPAEKSASVTKEDASVIPAGEKREADHAAHNINSTVKQMTENTHEAVDKVAKAVNSTANVLSEKGNEIKEARASNLKDLRGKIKSNPMGSIGIAIAIGFIASWLLAAIF</sequence>
<evidence type="ECO:0000313" key="5">
    <source>
        <dbReference type="Proteomes" id="UP000472827"/>
    </source>
</evidence>
<feature type="transmembrane region" description="Helical" evidence="2">
    <location>
        <begin position="89"/>
        <end position="109"/>
    </location>
</feature>
<name>A0AAW9Y899_9GAMM</name>
<keyword evidence="2" id="KW-0812">Transmembrane</keyword>
<dbReference type="Proteomes" id="UP000472827">
    <property type="component" value="Unassembled WGS sequence"/>
</dbReference>